<evidence type="ECO:0000259" key="3">
    <source>
        <dbReference type="PROSITE" id="PS50966"/>
    </source>
</evidence>
<dbReference type="GO" id="GO:0016301">
    <property type="term" value="F:kinase activity"/>
    <property type="evidence" value="ECO:0007669"/>
    <property type="project" value="UniProtKB-KW"/>
</dbReference>
<feature type="region of interest" description="Disordered" evidence="2">
    <location>
        <begin position="1"/>
        <end position="31"/>
    </location>
</feature>
<protein>
    <submittedName>
        <fullName evidence="4">Bifunctional Histidine kinase-HSP90-like ATPase superfamily/Zinc finger</fullName>
    </submittedName>
</protein>
<dbReference type="InterPro" id="IPR007527">
    <property type="entry name" value="Znf_SWIM"/>
</dbReference>
<dbReference type="KEGG" id="bdw:94334330"/>
<proteinExistence type="predicted"/>
<feature type="compositionally biased region" description="Polar residues" evidence="2">
    <location>
        <begin position="10"/>
        <end position="19"/>
    </location>
</feature>
<evidence type="ECO:0000256" key="1">
    <source>
        <dbReference type="PROSITE-ProRule" id="PRU00325"/>
    </source>
</evidence>
<dbReference type="Pfam" id="PF25794">
    <property type="entry name" value="SACS"/>
    <property type="match status" value="1"/>
</dbReference>
<dbReference type="GO" id="GO:0008270">
    <property type="term" value="F:zinc ion binding"/>
    <property type="evidence" value="ECO:0007669"/>
    <property type="project" value="UniProtKB-KW"/>
</dbReference>
<dbReference type="SUPFAM" id="SSF55874">
    <property type="entry name" value="ATPase domain of HSP90 chaperone/DNA topoisomerase II/histidine kinase"/>
    <property type="match status" value="1"/>
</dbReference>
<dbReference type="InterPro" id="IPR024975">
    <property type="entry name" value="NOV_C"/>
</dbReference>
<keyword evidence="5" id="KW-1185">Reference proteome</keyword>
<comment type="caution">
    <text evidence="4">The sequence shown here is derived from an EMBL/GenBank/DDBJ whole genome shotgun (WGS) entry which is preliminary data.</text>
</comment>
<keyword evidence="1" id="KW-0862">Zinc</keyword>
<dbReference type="PANTHER" id="PTHR32387">
    <property type="entry name" value="WU:FJ29H11"/>
    <property type="match status" value="1"/>
</dbReference>
<keyword evidence="1" id="KW-0479">Metal-binding</keyword>
<evidence type="ECO:0000256" key="2">
    <source>
        <dbReference type="SAM" id="MobiDB-lite"/>
    </source>
</evidence>
<dbReference type="RefSeq" id="XP_067803879.1">
    <property type="nucleotide sequence ID" value="XM_067945088.1"/>
</dbReference>
<reference evidence="4" key="1">
    <citation type="journal article" date="2023" name="Nat. Microbiol.">
        <title>Babesia duncani multi-omics identifies virulence factors and drug targets.</title>
        <authorList>
            <person name="Singh P."/>
            <person name="Lonardi S."/>
            <person name="Liang Q."/>
            <person name="Vydyam P."/>
            <person name="Khabirova E."/>
            <person name="Fang T."/>
            <person name="Gihaz S."/>
            <person name="Thekkiniath J."/>
            <person name="Munshi M."/>
            <person name="Abel S."/>
            <person name="Ciampossin L."/>
            <person name="Batugedara G."/>
            <person name="Gupta M."/>
            <person name="Lu X.M."/>
            <person name="Lenz T."/>
            <person name="Chakravarty S."/>
            <person name="Cornillot E."/>
            <person name="Hu Y."/>
            <person name="Ma W."/>
            <person name="Gonzalez L.M."/>
            <person name="Sanchez S."/>
            <person name="Estrada K."/>
            <person name="Sanchez-Flores A."/>
            <person name="Montero E."/>
            <person name="Harb O.S."/>
            <person name="Le Roch K.G."/>
            <person name="Mamoun C.B."/>
        </authorList>
    </citation>
    <scope>NUCLEOTIDE SEQUENCE</scope>
    <source>
        <strain evidence="4">WA1</strain>
    </source>
</reference>
<keyword evidence="4" id="KW-0808">Transferase</keyword>
<dbReference type="Pfam" id="PF13020">
    <property type="entry name" value="NOV_C"/>
    <property type="match status" value="1"/>
</dbReference>
<dbReference type="InterPro" id="IPR052957">
    <property type="entry name" value="Auxin_embryo_med"/>
</dbReference>
<name>A0AAD9UPM3_9APIC</name>
<accession>A0AAD9UPM3</accession>
<dbReference type="PANTHER" id="PTHR32387:SF0">
    <property type="entry name" value="PROTEIN NO VEIN"/>
    <property type="match status" value="1"/>
</dbReference>
<keyword evidence="4" id="KW-0418">Kinase</keyword>
<evidence type="ECO:0000313" key="4">
    <source>
        <dbReference type="EMBL" id="KAK2197037.1"/>
    </source>
</evidence>
<dbReference type="InterPro" id="IPR036890">
    <property type="entry name" value="HATPase_C_sf"/>
</dbReference>
<dbReference type="Gene3D" id="3.30.565.10">
    <property type="entry name" value="Histidine kinase-like ATPase, C-terminal domain"/>
    <property type="match status" value="1"/>
</dbReference>
<dbReference type="Proteomes" id="UP001214638">
    <property type="component" value="Unassembled WGS sequence"/>
</dbReference>
<dbReference type="EMBL" id="JALLKP010000001">
    <property type="protein sequence ID" value="KAK2197037.1"/>
    <property type="molecule type" value="Genomic_DNA"/>
</dbReference>
<dbReference type="GeneID" id="94334330"/>
<dbReference type="InterPro" id="IPR058210">
    <property type="entry name" value="SACS/Nov_dom"/>
</dbReference>
<sequence length="2373" mass="272843">MDINPNNNNGDHNSQLSSESAHKKRIHNDRRYNERELEPFVLDDAPFNNIASKGDLMHDRKVRMQEPYVAAKCFVETACRNGVNLYDNVTSRLHKSKCKTNYNRPNEEYNEDPKWYRTLSKNTAFTKGEFIASMVDGVIKCEDEEIYQVFSNSSNYRIVDMAVCKCSCPNWKRVCSHLIAVALKYRQKNYVGRLAILSCVERFINYLFKTEADPKMIPQAITRITRQIKQTTFTEDYSISYHVVIEILSGILYRLYQQDRNTIPSIVPIDGGEKEPHTLQGEQDPIQYTLHDIDAPATINEEVDNGTKEKYINMDLAHVRPRIEGLIKSVKHALADVAETDELKRRTIYLSIEHMLQQVHSSCNLTNVEVEFLNSLIDSADKVDEQIDLYFSDCFALGVDSINCHSTQIVDDIGPTSNSSEIYNMAIEMISNAPELVNLFEYTMWDINFSSLGNMHEFILQQKLSFMQRFSFFYYSDRYIIKILSPYSFDGDLDIIQTMIDSVHTLESHKFVASTLALILKKQMSQIPDLSHVIASLDGMVNSDSNGKLAPFIIQSLELIPHPLVLLFAKVTLVGSKLLYKEHVDLIFSVKINPNPLVKLAMIGKAYNLPFILSKINALLLNQREGIDKPINEAAKIQQVIMVPIEQEQLEPSIHASLSFCDPTRGKELIDEIRKFEFGIGLFDCDAATPKEKSLNSQFQKIFAKNKQRIVRSIKRLSEDLYNTKIHLQLELIQNADDNDYDVVLPKIGFYLDKNAMVVVNNERGFQERDVRSICDIGASSKVGNVSSNKIGRFGIGFKSVFVLTNEPHVFSNGYNFKFSSDPAYENNIEYILPHWVDIQDYSGSLGFVQNQLPNDDYIHFAEFCELIVPNTILYLPLKQEYLINNAYKDYYREFQTLDASSLLFLRKICHISLLDAVEKVNTSFLKICTTKYKVDLESNKYLFAETVSELLLESRRHQLNESMMQVTKSNYIMIEYKFNLTSQQHQFLEEKHKSRNRHISIALTLENHPDQKFSVYNYLPICDYGLGFMVHADFVLSATRESILLNDTWNELLADKICDCFLLFLTIIQNSNMSNSNVYESFVRAIPNPGDGIKTFKYVCQRISSNLLNLNWILGYDGSFVKPHEALFIPLDVKDNTFDAERMDLFRKIVTPSILKELCGKYYTHERISTQYYRNKLVNLGVSEVGVDLLFNLVSNMLLHIDFNKSLHQQLEFIVILLENIGSILYLIGAMYEVEYFEKFLKCLVLYDASGKLFKMDKVYYTLCNLNIYDPNINIVSPRIFENSYGIAKYHLTVISFLNEMGCSEITNSNYLQMLKRARIKSLIQLFESGNNDLFEESKNVLKLYDNSGNGLDKEDEALFKMVPIKTTNGDFVALGDERLIFCPSNLDSCGDLDKETLEHFKAVDSLMQLPLEDIYKRLRVSDDYLCGSSEIVKTFQLLRKTAFIPFDCVNLTIVNYDEASMSHKRRGEIRALCEKMSLQLPITLMDVYSQFFDHVVELLNEIQDTHLTYELSRALCKTISLEITNDKLVSVLQDNTPFCHSGFYYQINELPWLPFGEFITRNNITDVMYVDDVDTEWRFTCLMSNCDRIESKLPLFKTIDSKINCLDFLDNEVSSRKIDHLDLLQIIANQVETMVKQKSTISVNDDKMKKCFAYKTFSEILNNPPRLFSILESIYSELNETIANEENEAMVTSIRESFKKMSLIIAMSSTGDVGVWESNSPNLCIHKSIVNHKQIACLEETFSCDSYELYSFWKFLGINDYIGHEYCLKLLDSMDTRNPHSVELVFQICIHLYNTMETEEFVKCAQCCPIMPLVCDIDACFKWPTQSLSTAPAKHVMLEQPSNGIVFVKTRESLELLERFHEGSIWLVMAPFENIMNPACRYYREFHSKGTICEIWFSILEALGASDFVTRCKPRIPLDFQYSHERAMEIKLYILVPLLPYIHHYIKVNNHELYTRQGWESFTKMLKRLKIFKIDKECLVAYEYANNDGTRVESRPISKSSQLYKFKDGIYWFINVSLEACFKVPLDPCDASFLKDLLSAPTASSLPSLTIDFFTDLSSLVLDPLDDESEQQIQVMGKFLYSLYEMIKTCPKTLVDSFARNFCCGNATLNCMCSMANGIDIGQNSYGTHFKSAQDCNGLILDMYVSCLLDTIRMSSMDSVMPGKEYKSAAKEFQWNTPNYSRTCDNMELQAPSALESLATFDKSSKNIAESCIQEIDTSAFTNHNSRLGTILQDACPKLQSSAKFNKSLGEYGEEFAYNVLLELYREDIKANSVAVIWHNEHRESGYPYDITIENCECLDDIIYIEVKSTNNRNKTYFEVSHREWLFAQTKASKYEILRVSGIGTSELAITRIVNPYLLWNQSKLGFCLSL</sequence>
<feature type="domain" description="SWIM-type" evidence="3">
    <location>
        <begin position="147"/>
        <end position="186"/>
    </location>
</feature>
<evidence type="ECO:0000313" key="5">
    <source>
        <dbReference type="Proteomes" id="UP001214638"/>
    </source>
</evidence>
<dbReference type="NCBIfam" id="NF047352">
    <property type="entry name" value="P_loop_sacsin"/>
    <property type="match status" value="1"/>
</dbReference>
<keyword evidence="1" id="KW-0863">Zinc-finger</keyword>
<organism evidence="4 5">
    <name type="scientific">Babesia duncani</name>
    <dbReference type="NCBI Taxonomy" id="323732"/>
    <lineage>
        <taxon>Eukaryota</taxon>
        <taxon>Sar</taxon>
        <taxon>Alveolata</taxon>
        <taxon>Apicomplexa</taxon>
        <taxon>Aconoidasida</taxon>
        <taxon>Piroplasmida</taxon>
        <taxon>Babesiidae</taxon>
        <taxon>Babesia</taxon>
    </lineage>
</organism>
<gene>
    <name evidence="4" type="ORF">BdWA1_000032</name>
</gene>
<dbReference type="PROSITE" id="PS50966">
    <property type="entry name" value="ZF_SWIM"/>
    <property type="match status" value="1"/>
</dbReference>